<reference evidence="1 2" key="1">
    <citation type="submission" date="2018-07" db="EMBL/GenBank/DDBJ databases">
        <title>Rhodosalinus sp. strain E84T genomic sequence and assembly.</title>
        <authorList>
            <person name="Liu Z.-W."/>
            <person name="Lu D.-C."/>
        </authorList>
    </citation>
    <scope>NUCLEOTIDE SEQUENCE [LARGE SCALE GENOMIC DNA]</scope>
    <source>
        <strain evidence="1 2">E84</strain>
    </source>
</reference>
<dbReference type="CDD" id="cd03801">
    <property type="entry name" value="GT4_PimA-like"/>
    <property type="match status" value="1"/>
</dbReference>
<sequence>MGRLSVLFVVPRFHPNLFVATRALVEAGHRVTVMADATGPSEDHSVVQPVVLGRAPGAAAVARSVETARPDLVFLRNTSKLKEEAARAARRSGAALWYYDLRPLTEQARWTKRLRRRLAGLPLRRVTPVPGLDAEAPADPLARYLPWPVARDPAVPLARGDGPVTVICVGKLSQPRKNLHLAIEALRDPGRAGRARLQLVGTTDRRASGHDARYLAHLEAAAQAESWIELHRDVPLAAMPALYAAADICVMPSIDEPLGYAPVEAMAYGAVPVISTAAGSAGYLTEGRDGVRVDIDAPGALDTALHQLVNDAPYRARLAAGARATAESELSPARFLERIEALAAEG</sequence>
<organism evidence="1 2">
    <name type="scientific">Rhodosalinus halophilus</name>
    <dbReference type="NCBI Taxonomy" id="2259333"/>
    <lineage>
        <taxon>Bacteria</taxon>
        <taxon>Pseudomonadati</taxon>
        <taxon>Pseudomonadota</taxon>
        <taxon>Alphaproteobacteria</taxon>
        <taxon>Rhodobacterales</taxon>
        <taxon>Paracoccaceae</taxon>
        <taxon>Rhodosalinus</taxon>
    </lineage>
</organism>
<comment type="caution">
    <text evidence="1">The sequence shown here is derived from an EMBL/GenBank/DDBJ whole genome shotgun (WGS) entry which is preliminary data.</text>
</comment>
<keyword evidence="2" id="KW-1185">Reference proteome</keyword>
<name>A0A365U5Z6_9RHOB</name>
<evidence type="ECO:0000313" key="2">
    <source>
        <dbReference type="Proteomes" id="UP000253370"/>
    </source>
</evidence>
<dbReference type="PANTHER" id="PTHR12526:SF635">
    <property type="entry name" value="GLYCOSYL TRANSFERASE GROUP 1"/>
    <property type="match status" value="1"/>
</dbReference>
<dbReference type="Gene3D" id="3.40.50.2000">
    <property type="entry name" value="Glycogen Phosphorylase B"/>
    <property type="match status" value="2"/>
</dbReference>
<evidence type="ECO:0000313" key="1">
    <source>
        <dbReference type="EMBL" id="RBI83845.1"/>
    </source>
</evidence>
<protein>
    <submittedName>
        <fullName evidence="1">Uncharacterized protein</fullName>
    </submittedName>
</protein>
<dbReference type="PANTHER" id="PTHR12526">
    <property type="entry name" value="GLYCOSYLTRANSFERASE"/>
    <property type="match status" value="1"/>
</dbReference>
<dbReference type="AlphaFoldDB" id="A0A365U5Z6"/>
<dbReference type="EMBL" id="QNTQ01000014">
    <property type="protein sequence ID" value="RBI83845.1"/>
    <property type="molecule type" value="Genomic_DNA"/>
</dbReference>
<dbReference type="Pfam" id="PF13692">
    <property type="entry name" value="Glyco_trans_1_4"/>
    <property type="match status" value="1"/>
</dbReference>
<gene>
    <name evidence="1" type="ORF">DRV85_14430</name>
</gene>
<dbReference type="Proteomes" id="UP000253370">
    <property type="component" value="Unassembled WGS sequence"/>
</dbReference>
<dbReference type="GO" id="GO:0016757">
    <property type="term" value="F:glycosyltransferase activity"/>
    <property type="evidence" value="ECO:0007669"/>
    <property type="project" value="TreeGrafter"/>
</dbReference>
<proteinExistence type="predicted"/>
<dbReference type="SUPFAM" id="SSF53756">
    <property type="entry name" value="UDP-Glycosyltransferase/glycogen phosphorylase"/>
    <property type="match status" value="1"/>
</dbReference>
<accession>A0A365U5Z6</accession>